<dbReference type="RefSeq" id="WP_027445620.1">
    <property type="nucleotide sequence ID" value="NZ_AULJ01000012.1"/>
</dbReference>
<dbReference type="PANTHER" id="PTHR34818">
    <property type="entry name" value="PROTEIN BLI-3"/>
    <property type="match status" value="1"/>
</dbReference>
<evidence type="ECO:0000313" key="3">
    <source>
        <dbReference type="Proteomes" id="UP000030403"/>
    </source>
</evidence>
<accession>A0A0A5HMN1</accession>
<gene>
    <name evidence="2" type="ORF">N783_15820</name>
</gene>
<dbReference type="InterPro" id="IPR011576">
    <property type="entry name" value="Pyridox_Oxase_N"/>
</dbReference>
<dbReference type="Pfam" id="PF01243">
    <property type="entry name" value="PNPOx_N"/>
    <property type="match status" value="1"/>
</dbReference>
<dbReference type="SUPFAM" id="SSF50475">
    <property type="entry name" value="FMN-binding split barrel"/>
    <property type="match status" value="1"/>
</dbReference>
<protein>
    <submittedName>
        <fullName evidence="2">General stress protein</fullName>
    </submittedName>
</protein>
<name>A0A0A5HMN1_9BACI</name>
<dbReference type="InterPro" id="IPR012349">
    <property type="entry name" value="Split_barrel_FMN-bd"/>
</dbReference>
<organism evidence="2 3">
    <name type="scientific">Pontibacillus marinus BH030004 = DSM 16465</name>
    <dbReference type="NCBI Taxonomy" id="1385511"/>
    <lineage>
        <taxon>Bacteria</taxon>
        <taxon>Bacillati</taxon>
        <taxon>Bacillota</taxon>
        <taxon>Bacilli</taxon>
        <taxon>Bacillales</taxon>
        <taxon>Bacillaceae</taxon>
        <taxon>Pontibacillus</taxon>
    </lineage>
</organism>
<dbReference type="Proteomes" id="UP000030403">
    <property type="component" value="Unassembled WGS sequence"/>
</dbReference>
<dbReference type="Gene3D" id="2.30.110.10">
    <property type="entry name" value="Electron Transport, Fmn-binding Protein, Chain A"/>
    <property type="match status" value="1"/>
</dbReference>
<dbReference type="eggNOG" id="COG3871">
    <property type="taxonomic scope" value="Bacteria"/>
</dbReference>
<dbReference type="STRING" id="1385511.GCA_000425225_01270"/>
<proteinExistence type="predicted"/>
<dbReference type="AlphaFoldDB" id="A0A0A5HMN1"/>
<reference evidence="2 3" key="1">
    <citation type="submission" date="2013-08" db="EMBL/GenBank/DDBJ databases">
        <authorList>
            <person name="Huang J."/>
            <person name="Wang G."/>
        </authorList>
    </citation>
    <scope>NUCLEOTIDE SEQUENCE [LARGE SCALE GENOMIC DNA]</scope>
    <source>
        <strain evidence="2 3">BH030004</strain>
    </source>
</reference>
<sequence>MDTNDIKNKVEEVLDRHKVGTLATVQNGIPHSRYMTFHHENLVLYTATDKETHKAEDLRKNPNVHILIGYDGKGFEDPYVEVEGTASISDSKDLKHTLWNDYMKHWFNGPEDPNYVVLEIHAKQYRLMNVKGEKSPLILAPKNS</sequence>
<evidence type="ECO:0000313" key="2">
    <source>
        <dbReference type="EMBL" id="KGX84877.1"/>
    </source>
</evidence>
<dbReference type="EMBL" id="AVPF01000047">
    <property type="protein sequence ID" value="KGX84877.1"/>
    <property type="molecule type" value="Genomic_DNA"/>
</dbReference>
<dbReference type="InterPro" id="IPR052917">
    <property type="entry name" value="Stress-Dev_Protein"/>
</dbReference>
<keyword evidence="3" id="KW-1185">Reference proteome</keyword>
<comment type="caution">
    <text evidence="2">The sequence shown here is derived from an EMBL/GenBank/DDBJ whole genome shotgun (WGS) entry which is preliminary data.</text>
</comment>
<evidence type="ECO:0000259" key="1">
    <source>
        <dbReference type="Pfam" id="PF01243"/>
    </source>
</evidence>
<feature type="domain" description="Pyridoxamine 5'-phosphate oxidase N-terminal" evidence="1">
    <location>
        <begin position="7"/>
        <end position="128"/>
    </location>
</feature>
<dbReference type="PANTHER" id="PTHR34818:SF1">
    <property type="entry name" value="PROTEIN BLI-3"/>
    <property type="match status" value="1"/>
</dbReference>
<dbReference type="OrthoDB" id="5431160at2"/>